<dbReference type="EMBL" id="MKEK01000001">
    <property type="protein sequence ID" value="OEY69901.1"/>
    <property type="molecule type" value="Genomic_DNA"/>
</dbReference>
<dbReference type="Gene3D" id="2.40.420.20">
    <property type="match status" value="1"/>
</dbReference>
<evidence type="ECO:0000259" key="8">
    <source>
        <dbReference type="Pfam" id="PF25967"/>
    </source>
</evidence>
<feature type="signal peptide" evidence="5">
    <location>
        <begin position="1"/>
        <end position="24"/>
    </location>
</feature>
<gene>
    <name evidence="9" type="ORF">BI198_10240</name>
</gene>
<evidence type="ECO:0000256" key="4">
    <source>
        <dbReference type="SAM" id="Coils"/>
    </source>
</evidence>
<keyword evidence="10" id="KW-1185">Reference proteome</keyword>
<feature type="domain" description="Multidrug resistance protein MdtA-like barrel-sandwich hybrid" evidence="6">
    <location>
        <begin position="66"/>
        <end position="188"/>
    </location>
</feature>
<dbReference type="PANTHER" id="PTHR30469">
    <property type="entry name" value="MULTIDRUG RESISTANCE PROTEIN MDTA"/>
    <property type="match status" value="1"/>
</dbReference>
<comment type="caution">
    <text evidence="9">The sequence shown here is derived from an EMBL/GenBank/DDBJ whole genome shotgun (WGS) entry which is preliminary data.</text>
</comment>
<proteinExistence type="inferred from homology"/>
<evidence type="ECO:0000256" key="2">
    <source>
        <dbReference type="ARBA" id="ARBA00009477"/>
    </source>
</evidence>
<dbReference type="Gene3D" id="1.10.287.470">
    <property type="entry name" value="Helix hairpin bin"/>
    <property type="match status" value="1"/>
</dbReference>
<dbReference type="SUPFAM" id="SSF111369">
    <property type="entry name" value="HlyD-like secretion proteins"/>
    <property type="match status" value="1"/>
</dbReference>
<feature type="domain" description="Multidrug resistance protein MdtA-like C-terminal permuted SH3" evidence="8">
    <location>
        <begin position="276"/>
        <end position="333"/>
    </location>
</feature>
<dbReference type="Pfam" id="PF25967">
    <property type="entry name" value="RND-MFP_C"/>
    <property type="match status" value="1"/>
</dbReference>
<dbReference type="STRING" id="1628148.BI198_10240"/>
<organism evidence="9 10">
    <name type="scientific">Rheinheimera salexigens</name>
    <dbReference type="NCBI Taxonomy" id="1628148"/>
    <lineage>
        <taxon>Bacteria</taxon>
        <taxon>Pseudomonadati</taxon>
        <taxon>Pseudomonadota</taxon>
        <taxon>Gammaproteobacteria</taxon>
        <taxon>Chromatiales</taxon>
        <taxon>Chromatiaceae</taxon>
        <taxon>Rheinheimera</taxon>
    </lineage>
</organism>
<evidence type="ECO:0000313" key="10">
    <source>
        <dbReference type="Proteomes" id="UP000242258"/>
    </source>
</evidence>
<dbReference type="NCBIfam" id="TIGR01730">
    <property type="entry name" value="RND_mfp"/>
    <property type="match status" value="1"/>
</dbReference>
<dbReference type="InterPro" id="IPR006143">
    <property type="entry name" value="RND_pump_MFP"/>
</dbReference>
<dbReference type="RefSeq" id="WP_070049470.1">
    <property type="nucleotide sequence ID" value="NZ_CBCSDO010000007.1"/>
</dbReference>
<dbReference type="PANTHER" id="PTHR30469:SF38">
    <property type="entry name" value="HLYD FAMILY SECRETION PROTEIN"/>
    <property type="match status" value="1"/>
</dbReference>
<dbReference type="Gene3D" id="2.40.30.170">
    <property type="match status" value="1"/>
</dbReference>
<name>A0A1E7Q728_9GAMM</name>
<keyword evidence="4" id="KW-0175">Coiled coil</keyword>
<dbReference type="Gene3D" id="2.40.50.100">
    <property type="match status" value="1"/>
</dbReference>
<dbReference type="AlphaFoldDB" id="A0A1E7Q728"/>
<dbReference type="Pfam" id="PF25954">
    <property type="entry name" value="Beta-barrel_RND_2"/>
    <property type="match status" value="1"/>
</dbReference>
<evidence type="ECO:0000256" key="5">
    <source>
        <dbReference type="SAM" id="SignalP"/>
    </source>
</evidence>
<keyword evidence="5" id="KW-0732">Signal</keyword>
<feature type="domain" description="CusB-like beta-barrel" evidence="7">
    <location>
        <begin position="201"/>
        <end position="269"/>
    </location>
</feature>
<sequence length="351" mass="38355">MNIATLVMAFIVSSVLLGCHPAESAASATKAEDIMAIPIETSLSRKGEISSSYQTTATLETRTETQVISKATGIVTTILVEEGQQVEAGQLLATLDNERQRFSLQKEQAELSRLSSELKRMDEMYQRQLISTDNFEKLKWQYDAALASVNLAQLALTETEIRTPISGVVARRYAKIGQLISQYQTESLFHIVANQQLEAIVYLPEQHLKQAQIGQNAILRFVGSAPMNAELVRISPIVDAASGTVRVVLKVDNSQLQLKPGMFAQVQLQFDIKPAALLIPKRALMITDNVATVFVVSAENTVSRQNVELGYQSDETVEIVSGLTVEQAVVVAGQAALKPDALVNVVAVRQF</sequence>
<comment type="similarity">
    <text evidence="2">Belongs to the membrane fusion protein (MFP) (TC 8.A.1) family.</text>
</comment>
<dbReference type="InterPro" id="IPR058625">
    <property type="entry name" value="MdtA-like_BSH"/>
</dbReference>
<evidence type="ECO:0000313" key="9">
    <source>
        <dbReference type="EMBL" id="OEY69901.1"/>
    </source>
</evidence>
<dbReference type="GO" id="GO:1990281">
    <property type="term" value="C:efflux pump complex"/>
    <property type="evidence" value="ECO:0007669"/>
    <property type="project" value="TreeGrafter"/>
</dbReference>
<evidence type="ECO:0000259" key="6">
    <source>
        <dbReference type="Pfam" id="PF25917"/>
    </source>
</evidence>
<dbReference type="GO" id="GO:0015562">
    <property type="term" value="F:efflux transmembrane transporter activity"/>
    <property type="evidence" value="ECO:0007669"/>
    <property type="project" value="TreeGrafter"/>
</dbReference>
<feature type="coiled-coil region" evidence="4">
    <location>
        <begin position="92"/>
        <end position="124"/>
    </location>
</feature>
<evidence type="ECO:0000259" key="7">
    <source>
        <dbReference type="Pfam" id="PF25954"/>
    </source>
</evidence>
<comment type="subcellular location">
    <subcellularLocation>
        <location evidence="1">Cell envelope</location>
    </subcellularLocation>
</comment>
<feature type="chain" id="PRO_5009200457" evidence="5">
    <location>
        <begin position="25"/>
        <end position="351"/>
    </location>
</feature>
<dbReference type="Proteomes" id="UP000242258">
    <property type="component" value="Unassembled WGS sequence"/>
</dbReference>
<accession>A0A1E7Q728</accession>
<dbReference type="OrthoDB" id="9806939at2"/>
<reference evidence="10" key="1">
    <citation type="submission" date="2016-09" db="EMBL/GenBank/DDBJ databases">
        <authorList>
            <person name="Wan X."/>
            <person name="Hou S."/>
        </authorList>
    </citation>
    <scope>NUCLEOTIDE SEQUENCE [LARGE SCALE GENOMIC DNA]</scope>
    <source>
        <strain evidence="10">KH87</strain>
    </source>
</reference>
<dbReference type="InterPro" id="IPR058627">
    <property type="entry name" value="MdtA-like_C"/>
</dbReference>
<evidence type="ECO:0000256" key="3">
    <source>
        <dbReference type="ARBA" id="ARBA00022448"/>
    </source>
</evidence>
<evidence type="ECO:0000256" key="1">
    <source>
        <dbReference type="ARBA" id="ARBA00004196"/>
    </source>
</evidence>
<dbReference type="InterPro" id="IPR058792">
    <property type="entry name" value="Beta-barrel_RND_2"/>
</dbReference>
<protein>
    <submittedName>
        <fullName evidence="9">Efflux transporter periplasmic adaptor subunit</fullName>
    </submittedName>
</protein>
<keyword evidence="3" id="KW-0813">Transport</keyword>
<dbReference type="Pfam" id="PF25917">
    <property type="entry name" value="BSH_RND"/>
    <property type="match status" value="1"/>
</dbReference>